<feature type="region of interest" description="Disordered" evidence="1">
    <location>
        <begin position="1"/>
        <end position="64"/>
    </location>
</feature>
<dbReference type="KEGG" id="jre:118349600"/>
<dbReference type="AlphaFoldDB" id="A0A6P9EUC4"/>
<dbReference type="InterPro" id="IPR051112">
    <property type="entry name" value="CWC26_splicing_factor"/>
</dbReference>
<dbReference type="GeneID" id="118349600"/>
<gene>
    <name evidence="3" type="primary">LOC118349600</name>
</gene>
<sequence>MRAMMRKERKRKKRKKKVVQSKPDVKGVLVMNEDPVWQKPVNLEEENNDDPADEEKPQVDEDIEVKRMKRLEQLKAMGPYNATSEDGSGWVSLSPKAANSTDPNSDMSPPRKSAVRNDTPSPDMN</sequence>
<dbReference type="Proteomes" id="UP000235220">
    <property type="component" value="Chromosome 10"/>
</dbReference>
<name>A0A6P9EUC4_JUGRE</name>
<keyword evidence="2" id="KW-1185">Reference proteome</keyword>
<feature type="compositionally biased region" description="Polar residues" evidence="1">
    <location>
        <begin position="116"/>
        <end position="125"/>
    </location>
</feature>
<feature type="compositionally biased region" description="Polar residues" evidence="1">
    <location>
        <begin position="97"/>
        <end position="107"/>
    </location>
</feature>
<evidence type="ECO:0000313" key="3">
    <source>
        <dbReference type="RefSeq" id="XP_035550821.1"/>
    </source>
</evidence>
<dbReference type="RefSeq" id="XP_035550821.1">
    <property type="nucleotide sequence ID" value="XM_035694928.1"/>
</dbReference>
<organism evidence="2 3">
    <name type="scientific">Juglans regia</name>
    <name type="common">English walnut</name>
    <dbReference type="NCBI Taxonomy" id="51240"/>
    <lineage>
        <taxon>Eukaryota</taxon>
        <taxon>Viridiplantae</taxon>
        <taxon>Streptophyta</taxon>
        <taxon>Embryophyta</taxon>
        <taxon>Tracheophyta</taxon>
        <taxon>Spermatophyta</taxon>
        <taxon>Magnoliopsida</taxon>
        <taxon>eudicotyledons</taxon>
        <taxon>Gunneridae</taxon>
        <taxon>Pentapetalae</taxon>
        <taxon>rosids</taxon>
        <taxon>fabids</taxon>
        <taxon>Fagales</taxon>
        <taxon>Juglandaceae</taxon>
        <taxon>Juglans</taxon>
    </lineage>
</organism>
<dbReference type="InParanoid" id="A0A6P9EUC4"/>
<dbReference type="OrthoDB" id="6022at2759"/>
<feature type="region of interest" description="Disordered" evidence="1">
    <location>
        <begin position="77"/>
        <end position="125"/>
    </location>
</feature>
<dbReference type="PANTHER" id="PTHR31809:SF0">
    <property type="entry name" value="BUD13 HOMOLOG"/>
    <property type="match status" value="1"/>
</dbReference>
<evidence type="ECO:0000256" key="1">
    <source>
        <dbReference type="SAM" id="MobiDB-lite"/>
    </source>
</evidence>
<feature type="compositionally biased region" description="Acidic residues" evidence="1">
    <location>
        <begin position="43"/>
        <end position="53"/>
    </location>
</feature>
<proteinExistence type="predicted"/>
<feature type="compositionally biased region" description="Basic residues" evidence="1">
    <location>
        <begin position="7"/>
        <end position="19"/>
    </location>
</feature>
<protein>
    <submittedName>
        <fullName evidence="3">Uncharacterized protein LOC118349600</fullName>
    </submittedName>
</protein>
<accession>A0A6P9EUC4</accession>
<feature type="compositionally biased region" description="Basic and acidic residues" evidence="1">
    <location>
        <begin position="54"/>
        <end position="64"/>
    </location>
</feature>
<reference evidence="3" key="1">
    <citation type="submission" date="2025-08" db="UniProtKB">
        <authorList>
            <consortium name="RefSeq"/>
        </authorList>
    </citation>
    <scope>IDENTIFICATION</scope>
    <source>
        <tissue evidence="3">Leaves</tissue>
    </source>
</reference>
<evidence type="ECO:0000313" key="2">
    <source>
        <dbReference type="Proteomes" id="UP000235220"/>
    </source>
</evidence>
<dbReference type="PANTHER" id="PTHR31809">
    <property type="entry name" value="BUD13 HOMOLOG"/>
    <property type="match status" value="1"/>
</dbReference>